<dbReference type="EMBL" id="LSBJ02000006">
    <property type="protein sequence ID" value="OAQ63431.2"/>
    <property type="molecule type" value="Genomic_DNA"/>
</dbReference>
<comment type="caution">
    <text evidence="1">The sequence shown here is derived from an EMBL/GenBank/DDBJ whole genome shotgun (WGS) entry which is preliminary data.</text>
</comment>
<accession>A0A179FDW8</accession>
<dbReference type="AlphaFoldDB" id="A0A179FDW8"/>
<proteinExistence type="predicted"/>
<dbReference type="Proteomes" id="UP000078397">
    <property type="component" value="Unassembled WGS sequence"/>
</dbReference>
<gene>
    <name evidence="1" type="ORF">VFPPC_09872</name>
</gene>
<evidence type="ECO:0000313" key="1">
    <source>
        <dbReference type="EMBL" id="OAQ63431.2"/>
    </source>
</evidence>
<organism evidence="1 2">
    <name type="scientific">Pochonia chlamydosporia 170</name>
    <dbReference type="NCBI Taxonomy" id="1380566"/>
    <lineage>
        <taxon>Eukaryota</taxon>
        <taxon>Fungi</taxon>
        <taxon>Dikarya</taxon>
        <taxon>Ascomycota</taxon>
        <taxon>Pezizomycotina</taxon>
        <taxon>Sordariomycetes</taxon>
        <taxon>Hypocreomycetidae</taxon>
        <taxon>Hypocreales</taxon>
        <taxon>Clavicipitaceae</taxon>
        <taxon>Pochonia</taxon>
    </lineage>
</organism>
<dbReference type="GeneID" id="28852332"/>
<evidence type="ECO:0000313" key="2">
    <source>
        <dbReference type="Proteomes" id="UP000078397"/>
    </source>
</evidence>
<protein>
    <submittedName>
        <fullName evidence="1">Uncharacterized protein</fullName>
    </submittedName>
</protein>
<reference evidence="1 2" key="1">
    <citation type="journal article" date="2016" name="PLoS Pathog.">
        <title>Biosynthesis of antibiotic leucinostatins in bio-control fungus Purpureocillium lilacinum and their inhibition on phytophthora revealed by genome mining.</title>
        <authorList>
            <person name="Wang G."/>
            <person name="Liu Z."/>
            <person name="Lin R."/>
            <person name="Li E."/>
            <person name="Mao Z."/>
            <person name="Ling J."/>
            <person name="Yang Y."/>
            <person name="Yin W.B."/>
            <person name="Xie B."/>
        </authorList>
    </citation>
    <scope>NUCLEOTIDE SEQUENCE [LARGE SCALE GENOMIC DNA]</scope>
    <source>
        <strain evidence="1">170</strain>
    </source>
</reference>
<keyword evidence="2" id="KW-1185">Reference proteome</keyword>
<name>A0A179FDW8_METCM</name>
<dbReference type="RefSeq" id="XP_022284225.1">
    <property type="nucleotide sequence ID" value="XM_022428681.1"/>
</dbReference>
<sequence>MFVELDSERSVASACLFPWLGLGHQTVMSGGDHFKPAVEYQERCGTVWYGMVWPGLVRCCCVRNGAFISRAGVWPV</sequence>
<dbReference type="KEGG" id="pchm:VFPPC_09872"/>